<evidence type="ECO:0000259" key="1">
    <source>
        <dbReference type="Pfam" id="PF13963"/>
    </source>
</evidence>
<dbReference type="PANTHER" id="PTHR48258">
    <property type="entry name" value="DUF4218 DOMAIN-CONTAINING PROTEIN-RELATED"/>
    <property type="match status" value="1"/>
</dbReference>
<sequence>MPCPCTKCLNYIKHKVEEVQFHLFRNGIDLSYINWTGHGGKDKPSISFPKPVNATTEFVDDADFALDIPTDGPVIVEMVNATKDNFDEDDLVKFQELLLDTWKPLYEGCPDFTKLSAIVKLLHLKDSQAWRTIDEKFPKIAEDPRNLRLGISADGVDVNIRNRHHSEFNGLQEFLPARIPMTGEQIYNEVKHIENKWGKENEQTIRHQKTKKIREAKVGRFKSKKETQQKKRIVQANKQTRVTLGRLLPHARGLGFKPGCRGFPSGAKKEWDLSPKAKVRVLHTAQLDVTTKDGVNARLDLAELGIKPELFAMQEEEKTTPPPAGKPLSVRKSSEVFVKLFQKAHLRHEQVLKIENPSKRIAFLENKHSKSFAKWLHKENSRVSVEAIDLHISKDVSTTRQAFYYGVLQEIWVLDYRFKQIPLFKCDWVNHKAGGMKRDTLGYTLVDLNNLGYKTPPKNYKDTYDEVDEGKDNVYLSKAFLDSSEDKNRALKAIVLIFYGPLTHGLLDAYGCNTIEEYLSWNYFSSTDNESIDMETTDKRNTDKDCIADSNFAMSKECSSCGALYNTDYCCSYGSLRDKIVCDLDKTPDLSQRPPQNCPKCGNPVDGQYCQGCALLRKKFKEDLFTYCIENEILQDSSEPSNDNTNVVNALQKPFVVNQDPDENSSRSPLQINHHCSYGCGDPLEDIFCHHCTCELCGNGAHLAIIVRRKNDARYGHYCTPQVPFIRPESCYNPDFNFPQDFHDFQQQYLCCENCRDPHEACQCQPMNEDYYHEQNSCYDPNSFGFNQFQPSQYTINHLIFNAQNDLLNSQNKLMEQLTSMCDMVGQYIQKKEEEKQIKEEQAPDNSLSMGDEHLDTIPATKSDEFIKSSVENLVPNPSESEGEHECDVHACKDFTTFSNILFDADYDFSSSDDQSFYDEDILKEIYSNPLFDEEIISIKIDPHHFNAESDLIESLLNRDSLIISSSSKIDSLFDEFAGQLTLLKSIPSGIDETDCEPEEEIRLIKILLYDSSSPRPPKEFIFENSDTAFEYFSQFPIPVEDSDSLMEEIDLSFTPDDPMPSGIEEDDYDSERDILILEEFLSNYSLSLPENKSFHFDIPSSSRPRAKPPDGNSGILNVKVMGDISEHKVPMHILILTLVPNQEKSPNLLYHLGHEAFQPSTECPMMIYGKNIPILDVPFLSP</sequence>
<dbReference type="InterPro" id="IPR029480">
    <property type="entry name" value="Transpos_assoc"/>
</dbReference>
<proteinExistence type="predicted"/>
<name>A0A6L2J2C3_TANCI</name>
<gene>
    <name evidence="2" type="ORF">Tci_003147</name>
</gene>
<dbReference type="EMBL" id="BKCJ010000225">
    <property type="protein sequence ID" value="GEU31169.1"/>
    <property type="molecule type" value="Genomic_DNA"/>
</dbReference>
<organism evidence="2">
    <name type="scientific">Tanacetum cinerariifolium</name>
    <name type="common">Dalmatian daisy</name>
    <name type="synonym">Chrysanthemum cinerariifolium</name>
    <dbReference type="NCBI Taxonomy" id="118510"/>
    <lineage>
        <taxon>Eukaryota</taxon>
        <taxon>Viridiplantae</taxon>
        <taxon>Streptophyta</taxon>
        <taxon>Embryophyta</taxon>
        <taxon>Tracheophyta</taxon>
        <taxon>Spermatophyta</taxon>
        <taxon>Magnoliopsida</taxon>
        <taxon>eudicotyledons</taxon>
        <taxon>Gunneridae</taxon>
        <taxon>Pentapetalae</taxon>
        <taxon>asterids</taxon>
        <taxon>campanulids</taxon>
        <taxon>Asterales</taxon>
        <taxon>Asteraceae</taxon>
        <taxon>Asteroideae</taxon>
        <taxon>Anthemideae</taxon>
        <taxon>Anthemidinae</taxon>
        <taxon>Tanacetum</taxon>
    </lineage>
</organism>
<protein>
    <recommendedName>
        <fullName evidence="1">Transposase-associated domain-containing protein</fullName>
    </recommendedName>
</protein>
<reference evidence="2" key="1">
    <citation type="journal article" date="2019" name="Sci. Rep.">
        <title>Draft genome of Tanacetum cinerariifolium, the natural source of mosquito coil.</title>
        <authorList>
            <person name="Yamashiro T."/>
            <person name="Shiraishi A."/>
            <person name="Satake H."/>
            <person name="Nakayama K."/>
        </authorList>
    </citation>
    <scope>NUCLEOTIDE SEQUENCE</scope>
</reference>
<feature type="domain" description="Transposase-associated" evidence="1">
    <location>
        <begin position="2"/>
        <end position="39"/>
    </location>
</feature>
<evidence type="ECO:0000313" key="2">
    <source>
        <dbReference type="EMBL" id="GEU31169.1"/>
    </source>
</evidence>
<dbReference type="Pfam" id="PF02992">
    <property type="entry name" value="Transposase_21"/>
    <property type="match status" value="1"/>
</dbReference>
<dbReference type="AlphaFoldDB" id="A0A6L2J2C3"/>
<dbReference type="Pfam" id="PF13963">
    <property type="entry name" value="Transpos_assoc"/>
    <property type="match status" value="1"/>
</dbReference>
<dbReference type="PANTHER" id="PTHR48258:SF9">
    <property type="entry name" value="OS01G0348150 PROTEIN"/>
    <property type="match status" value="1"/>
</dbReference>
<dbReference type="InterPro" id="IPR004242">
    <property type="entry name" value="Transposase_21"/>
</dbReference>
<comment type="caution">
    <text evidence="2">The sequence shown here is derived from an EMBL/GenBank/DDBJ whole genome shotgun (WGS) entry which is preliminary data.</text>
</comment>
<accession>A0A6L2J2C3</accession>